<evidence type="ECO:0000313" key="1">
    <source>
        <dbReference type="EMBL" id="SEA59050.1"/>
    </source>
</evidence>
<dbReference type="EMBL" id="FNQY01000031">
    <property type="protein sequence ID" value="SEA59050.1"/>
    <property type="molecule type" value="Genomic_DNA"/>
</dbReference>
<dbReference type="RefSeq" id="WP_091401017.1">
    <property type="nucleotide sequence ID" value="NZ_FNQY01000031.1"/>
</dbReference>
<evidence type="ECO:0000313" key="2">
    <source>
        <dbReference type="Proteomes" id="UP000199041"/>
    </source>
</evidence>
<reference evidence="1 2" key="1">
    <citation type="submission" date="2016-10" db="EMBL/GenBank/DDBJ databases">
        <authorList>
            <person name="de Groot N.N."/>
        </authorList>
    </citation>
    <scope>NUCLEOTIDE SEQUENCE [LARGE SCALE GENOMIC DNA]</scope>
    <source>
        <strain evidence="1 2">Vu-144</strain>
    </source>
</reference>
<dbReference type="AlphaFoldDB" id="A0A1H4CFE2"/>
<sequence length="166" mass="18744">MSNLISKSIKPKSTDLPVTAAEVKTDLRVDYPLTDTQIENYIRSSIQRIQNLTCLVLVPSEVTTIYKQYGCGDQVSLGYANDIKPDTLEGTDGTLIGAGEQWYLQTTEQLVTLKYDAGYETLPDWARQAIILDVAWRLEHYGDDETKQYSPEMMALIEPFKAYIPI</sequence>
<name>A0A1H4CFE2_9BACT</name>
<gene>
    <name evidence="1" type="ORF">SAMN05192529_13122</name>
</gene>
<evidence type="ECO:0008006" key="3">
    <source>
        <dbReference type="Google" id="ProtNLM"/>
    </source>
</evidence>
<dbReference type="STRING" id="551991.SAMN05192529_13122"/>
<organism evidence="1 2">
    <name type="scientific">Arachidicoccus rhizosphaerae</name>
    <dbReference type="NCBI Taxonomy" id="551991"/>
    <lineage>
        <taxon>Bacteria</taxon>
        <taxon>Pseudomonadati</taxon>
        <taxon>Bacteroidota</taxon>
        <taxon>Chitinophagia</taxon>
        <taxon>Chitinophagales</taxon>
        <taxon>Chitinophagaceae</taxon>
        <taxon>Arachidicoccus</taxon>
    </lineage>
</organism>
<dbReference type="Proteomes" id="UP000199041">
    <property type="component" value="Unassembled WGS sequence"/>
</dbReference>
<protein>
    <recommendedName>
        <fullName evidence="3">Phage gp6-like head-tail connector protein</fullName>
    </recommendedName>
</protein>
<accession>A0A1H4CFE2</accession>
<proteinExistence type="predicted"/>
<keyword evidence="2" id="KW-1185">Reference proteome</keyword>